<comment type="caution">
    <text evidence="1">The sequence shown here is derived from an EMBL/GenBank/DDBJ whole genome shotgun (WGS) entry which is preliminary data.</text>
</comment>
<name>A0A7W7INF9_9CAUL</name>
<sequence>MAPGGNITDCDDCAWQVCFKATGCLRAVAAERGVDPNELLDRSLFFALDAVSWPGIHAVLARNLTPVELEQLASELPAGTHILHDRVVTHD</sequence>
<proteinExistence type="predicted"/>
<organism evidence="1 2">
    <name type="scientific">Brevundimonas bullata</name>
    <dbReference type="NCBI Taxonomy" id="13160"/>
    <lineage>
        <taxon>Bacteria</taxon>
        <taxon>Pseudomonadati</taxon>
        <taxon>Pseudomonadota</taxon>
        <taxon>Alphaproteobacteria</taxon>
        <taxon>Caulobacterales</taxon>
        <taxon>Caulobacteraceae</taxon>
        <taxon>Brevundimonas</taxon>
    </lineage>
</organism>
<keyword evidence="2" id="KW-1185">Reference proteome</keyword>
<protein>
    <submittedName>
        <fullName evidence="1">Uncharacterized protein</fullName>
    </submittedName>
</protein>
<evidence type="ECO:0000313" key="1">
    <source>
        <dbReference type="EMBL" id="MBB4797564.1"/>
    </source>
</evidence>
<dbReference type="RefSeq" id="WP_184268266.1">
    <property type="nucleotide sequence ID" value="NZ_JACHKY010000002.1"/>
</dbReference>
<dbReference type="AlphaFoldDB" id="A0A7W7INF9"/>
<dbReference type="EMBL" id="JACHKY010000002">
    <property type="protein sequence ID" value="MBB4797564.1"/>
    <property type="molecule type" value="Genomic_DNA"/>
</dbReference>
<accession>A0A7W7INF9</accession>
<evidence type="ECO:0000313" key="2">
    <source>
        <dbReference type="Proteomes" id="UP000539957"/>
    </source>
</evidence>
<reference evidence="1 2" key="1">
    <citation type="submission" date="2020-08" db="EMBL/GenBank/DDBJ databases">
        <title>Functional genomics of gut bacteria from endangered species of beetles.</title>
        <authorList>
            <person name="Carlos-Shanley C."/>
        </authorList>
    </citation>
    <scope>NUCLEOTIDE SEQUENCE [LARGE SCALE GENOMIC DNA]</scope>
    <source>
        <strain evidence="1 2">S00123</strain>
    </source>
</reference>
<gene>
    <name evidence="1" type="ORF">HNP32_001288</name>
</gene>
<dbReference type="Proteomes" id="UP000539957">
    <property type="component" value="Unassembled WGS sequence"/>
</dbReference>